<feature type="domain" description="CMP/dCMP-type deaminase" evidence="3">
    <location>
        <begin position="1"/>
        <end position="136"/>
    </location>
</feature>
<dbReference type="InterPro" id="IPR016193">
    <property type="entry name" value="Cytidine_deaminase-like"/>
</dbReference>
<dbReference type="Pfam" id="PF00383">
    <property type="entry name" value="dCMP_cyt_deam_1"/>
    <property type="match status" value="1"/>
</dbReference>
<dbReference type="SUPFAM" id="SSF53927">
    <property type="entry name" value="Cytidine deaminase-like"/>
    <property type="match status" value="1"/>
</dbReference>
<dbReference type="GO" id="GO:0016787">
    <property type="term" value="F:hydrolase activity"/>
    <property type="evidence" value="ECO:0007669"/>
    <property type="project" value="InterPro"/>
</dbReference>
<keyword evidence="2" id="KW-0862">Zinc</keyword>
<evidence type="ECO:0000256" key="2">
    <source>
        <dbReference type="ARBA" id="ARBA00022833"/>
    </source>
</evidence>
<accession>A0A8S5T346</accession>
<dbReference type="EMBL" id="BK032734">
    <property type="protein sequence ID" value="DAF57399.1"/>
    <property type="molecule type" value="Genomic_DNA"/>
</dbReference>
<keyword evidence="1" id="KW-0479">Metal-binding</keyword>
<name>A0A8S5T346_9CAUD</name>
<evidence type="ECO:0000313" key="4">
    <source>
        <dbReference type="EMBL" id="DAF57399.1"/>
    </source>
</evidence>
<dbReference type="PROSITE" id="PS51747">
    <property type="entry name" value="CYT_DCMP_DEAMINASES_2"/>
    <property type="match status" value="1"/>
</dbReference>
<evidence type="ECO:0000259" key="3">
    <source>
        <dbReference type="PROSITE" id="PS51747"/>
    </source>
</evidence>
<reference evidence="4" key="1">
    <citation type="journal article" date="2021" name="Proc. Natl. Acad. Sci. U.S.A.">
        <title>A Catalog of Tens of Thousands of Viruses from Human Metagenomes Reveals Hidden Associations with Chronic Diseases.</title>
        <authorList>
            <person name="Tisza M.J."/>
            <person name="Buck C.B."/>
        </authorList>
    </citation>
    <scope>NUCLEOTIDE SEQUENCE</scope>
    <source>
        <strain evidence="4">CtqfO1</strain>
    </source>
</reference>
<protein>
    <submittedName>
        <fullName evidence="4">Cytidine and deoxycytidylate deaminase zinc-binding region</fullName>
    </submittedName>
</protein>
<dbReference type="InterPro" id="IPR002125">
    <property type="entry name" value="CMP_dCMP_dom"/>
</dbReference>
<dbReference type="InterPro" id="IPR016192">
    <property type="entry name" value="APOBEC/CMP_deaminase_Zn-bd"/>
</dbReference>
<sequence>MKMKFFEKARDASRLSDHAKYFLGSVVVYKNRIIGVGWNTTKGNPLQQKRNEKYRFGKDDKDKGCLHAEMLALLHARPYLKDLDMSKVSIYVYRVNKAGEIRMSRPCPACSSYIKELGIKDIYYTSSDGYCHEVLQ</sequence>
<dbReference type="Gene3D" id="3.40.140.10">
    <property type="entry name" value="Cytidine Deaminase, domain 2"/>
    <property type="match status" value="1"/>
</dbReference>
<evidence type="ECO:0000256" key="1">
    <source>
        <dbReference type="ARBA" id="ARBA00022723"/>
    </source>
</evidence>
<organism evidence="4">
    <name type="scientific">Myoviridae sp. ctqfO1</name>
    <dbReference type="NCBI Taxonomy" id="2827710"/>
    <lineage>
        <taxon>Viruses</taxon>
        <taxon>Duplodnaviria</taxon>
        <taxon>Heunggongvirae</taxon>
        <taxon>Uroviricota</taxon>
        <taxon>Caudoviricetes</taxon>
    </lineage>
</organism>
<dbReference type="GO" id="GO:0008270">
    <property type="term" value="F:zinc ion binding"/>
    <property type="evidence" value="ECO:0007669"/>
    <property type="project" value="InterPro"/>
</dbReference>
<proteinExistence type="predicted"/>
<dbReference type="PROSITE" id="PS00903">
    <property type="entry name" value="CYT_DCMP_DEAMINASES_1"/>
    <property type="match status" value="1"/>
</dbReference>